<evidence type="ECO:0000256" key="6">
    <source>
        <dbReference type="ARBA" id="ARBA00023237"/>
    </source>
</evidence>
<organism evidence="9 10">
    <name type="scientific">Terriglobus roseus</name>
    <dbReference type="NCBI Taxonomy" id="392734"/>
    <lineage>
        <taxon>Bacteria</taxon>
        <taxon>Pseudomonadati</taxon>
        <taxon>Acidobacteriota</taxon>
        <taxon>Terriglobia</taxon>
        <taxon>Terriglobales</taxon>
        <taxon>Acidobacteriaceae</taxon>
        <taxon>Terriglobus</taxon>
    </lineage>
</organism>
<evidence type="ECO:0000256" key="2">
    <source>
        <dbReference type="ARBA" id="ARBA00022448"/>
    </source>
</evidence>
<keyword evidence="3" id="KW-1134">Transmembrane beta strand</keyword>
<keyword evidence="5" id="KW-0472">Membrane</keyword>
<dbReference type="InterPro" id="IPR036942">
    <property type="entry name" value="Beta-barrel_TonB_sf"/>
</dbReference>
<dbReference type="SUPFAM" id="SSF49464">
    <property type="entry name" value="Carboxypeptidase regulatory domain-like"/>
    <property type="match status" value="1"/>
</dbReference>
<evidence type="ECO:0000256" key="3">
    <source>
        <dbReference type="ARBA" id="ARBA00022452"/>
    </source>
</evidence>
<dbReference type="InterPro" id="IPR039426">
    <property type="entry name" value="TonB-dep_rcpt-like"/>
</dbReference>
<dbReference type="AlphaFoldDB" id="A0A1G7GSQ1"/>
<accession>A0A1G7GSQ1</accession>
<dbReference type="Gene3D" id="2.40.170.20">
    <property type="entry name" value="TonB-dependent receptor, beta-barrel domain"/>
    <property type="match status" value="1"/>
</dbReference>
<dbReference type="Proteomes" id="UP000182427">
    <property type="component" value="Chromosome I"/>
</dbReference>
<keyword evidence="9" id="KW-0378">Hydrolase</keyword>
<comment type="subcellular location">
    <subcellularLocation>
        <location evidence="1">Cell outer membrane</location>
        <topology evidence="1">Multi-pass membrane protein</topology>
    </subcellularLocation>
</comment>
<evidence type="ECO:0000313" key="9">
    <source>
        <dbReference type="EMBL" id="SDE91154.1"/>
    </source>
</evidence>
<dbReference type="GO" id="GO:0015344">
    <property type="term" value="F:siderophore uptake transmembrane transporter activity"/>
    <property type="evidence" value="ECO:0007669"/>
    <property type="project" value="TreeGrafter"/>
</dbReference>
<gene>
    <name evidence="9" type="ORF">SAMN05444167_0790</name>
</gene>
<feature type="domain" description="TonB-dependent transporter Oar-like beta-barrel" evidence="8">
    <location>
        <begin position="286"/>
        <end position="1115"/>
    </location>
</feature>
<evidence type="ECO:0000256" key="4">
    <source>
        <dbReference type="ARBA" id="ARBA00022692"/>
    </source>
</evidence>
<dbReference type="InterPro" id="IPR057601">
    <property type="entry name" value="Oar-like_b-barrel"/>
</dbReference>
<dbReference type="GO" id="GO:0004180">
    <property type="term" value="F:carboxypeptidase activity"/>
    <property type="evidence" value="ECO:0007669"/>
    <property type="project" value="UniProtKB-KW"/>
</dbReference>
<keyword evidence="10" id="KW-1185">Reference proteome</keyword>
<proteinExistence type="predicted"/>
<keyword evidence="9" id="KW-0121">Carboxypeptidase</keyword>
<reference evidence="9 10" key="1">
    <citation type="submission" date="2016-10" db="EMBL/GenBank/DDBJ databases">
        <authorList>
            <person name="de Groot N.N."/>
        </authorList>
    </citation>
    <scope>NUCLEOTIDE SEQUENCE [LARGE SCALE GENOMIC DNA]</scope>
    <source>
        <strain evidence="9 10">GAS232</strain>
    </source>
</reference>
<dbReference type="PANTHER" id="PTHR30069:SF46">
    <property type="entry name" value="OAR PROTEIN"/>
    <property type="match status" value="1"/>
</dbReference>
<dbReference type="GO" id="GO:0044718">
    <property type="term" value="P:siderophore transmembrane transport"/>
    <property type="evidence" value="ECO:0007669"/>
    <property type="project" value="TreeGrafter"/>
</dbReference>
<evidence type="ECO:0000313" key="10">
    <source>
        <dbReference type="Proteomes" id="UP000182427"/>
    </source>
</evidence>
<dbReference type="Pfam" id="PF25183">
    <property type="entry name" value="OMP_b-brl_4"/>
    <property type="match status" value="1"/>
</dbReference>
<dbReference type="Pfam" id="PF13620">
    <property type="entry name" value="CarboxypepD_reg"/>
    <property type="match status" value="1"/>
</dbReference>
<sequence length="1122" mass="120533">MEVPADVTLYPLEAVLTRRPISSRIVNQATRMAVALTLARRIYLPLSTVCLMSAAALSAAGQVVTGDILGTVTDSTGAVIPNATVRIENTGTHAAQEAKSGDNGGYIFTHLQPGNYKLTVTVQGFKTFSNSSLDLVAGDRARVDAAMATGGSSETIEVTTQPSALQTDSTNVGSTIDSKAVAELPLNGRNVYGLVQVAPGVNAGAPNSLTSGTRPDDRRQSSSVSANGQYELVNNNLIDGLDNNERFKGLILLRPSVEAIQTVRVDTNTYTAEVGRTAGAAITILTKSGTNKFHGSVYEFFRNDKTDARNYFARTNVLPRKPELRQNQFGGSVGGPIFKDRTFFFADLEEFRQVDATGTVYTSTVPTAYQIDHPGDLSDVGGPVVTGLDSTALAYFKLYPKPNQAGTSFIPGTSVPTNNYLYNPARTQNTTLGDLRIDQHFHNGDTLFGRYSYNKVNTFMPGQLPAVGNIGPGGQAGTYPGLSEITTHNGQLGYTHAFTPNLLLELRAGYTLFRDHVNQLNAGQNLNTGGAYNIPNANGCIGCDGLAPVSPGGGWTGLGDATFLPILLNEGAYQYAGNVTWVRGNHTIKFGDALIRRQVSNLQQNYGKPAISFNGSTPIATLTNFFHGQPFNYQRQGLTRRPHVRTWEESAFVQDDWRALPNLTFNMGVRYDIFTAPNEKDGYFSNLDLNTATLTVNSTGGIRTNYSNVSPRFGFAYTARPTLVLRGGFGMSFYANDVQNAFYLQNPPYAFATGTLTSTTPVSQGVQAFPSTVSTTALSGAVWAKPYNYRNAYVEQFNLLLQKDLGGNVITVGYVGELGRHLNAQIGNYDLPAPSGSSIVPALRYATQLPNVNTIQYFGSFAVSAYHSLQTSFERRLSHGLTLNANYTLAHAMDNTNNQGTEGDGGYGLQPALISTYDYGNSTLDVRHRIAATANYAIPFRGGKVANMFLGNWQVNALVFWQTGTPLAITSNVTQNGRAYINLPTVTSDRPNRVKGVSLYSSSRNVLTGFLNPAAFARQPIGTAGNVGRNVVYGPNQRRADLSLFKTIPLHEALALQFRAECFNISNTANFALPGGTITSYASTPDASGNYVATGSGNFGVTTSTAAGSAARQFQFAAKLTF</sequence>
<dbReference type="EMBL" id="LT629690">
    <property type="protein sequence ID" value="SDE91154.1"/>
    <property type="molecule type" value="Genomic_DNA"/>
</dbReference>
<evidence type="ECO:0000256" key="5">
    <source>
        <dbReference type="ARBA" id="ARBA00023136"/>
    </source>
</evidence>
<dbReference type="OrthoDB" id="97893at2"/>
<dbReference type="Gene3D" id="2.60.40.1120">
    <property type="entry name" value="Carboxypeptidase-like, regulatory domain"/>
    <property type="match status" value="1"/>
</dbReference>
<feature type="region of interest" description="Disordered" evidence="7">
    <location>
        <begin position="203"/>
        <end position="226"/>
    </location>
</feature>
<name>A0A1G7GSQ1_9BACT</name>
<keyword evidence="9" id="KW-0645">Protease</keyword>
<dbReference type="SUPFAM" id="SSF56935">
    <property type="entry name" value="Porins"/>
    <property type="match status" value="1"/>
</dbReference>
<evidence type="ECO:0000259" key="8">
    <source>
        <dbReference type="Pfam" id="PF25183"/>
    </source>
</evidence>
<dbReference type="InterPro" id="IPR008969">
    <property type="entry name" value="CarboxyPept-like_regulatory"/>
</dbReference>
<keyword evidence="6" id="KW-0998">Cell outer membrane</keyword>
<evidence type="ECO:0000256" key="1">
    <source>
        <dbReference type="ARBA" id="ARBA00004571"/>
    </source>
</evidence>
<keyword evidence="2" id="KW-0813">Transport</keyword>
<dbReference type="GO" id="GO:0009279">
    <property type="term" value="C:cell outer membrane"/>
    <property type="evidence" value="ECO:0007669"/>
    <property type="project" value="UniProtKB-SubCell"/>
</dbReference>
<protein>
    <submittedName>
        <fullName evidence="9">Carboxypeptidase regulatory-like domain-containing protein</fullName>
    </submittedName>
</protein>
<keyword evidence="4" id="KW-0812">Transmembrane</keyword>
<dbReference type="PANTHER" id="PTHR30069">
    <property type="entry name" value="TONB-DEPENDENT OUTER MEMBRANE RECEPTOR"/>
    <property type="match status" value="1"/>
</dbReference>
<evidence type="ECO:0000256" key="7">
    <source>
        <dbReference type="SAM" id="MobiDB-lite"/>
    </source>
</evidence>